<evidence type="ECO:0000313" key="2">
    <source>
        <dbReference type="Proteomes" id="UP000823790"/>
    </source>
</evidence>
<dbReference type="Proteomes" id="UP000823790">
    <property type="component" value="Unassembled WGS sequence"/>
</dbReference>
<name>A0ABS4DPG7_9GAMM</name>
<organism evidence="1 2">
    <name type="scientific">Frateuria flava</name>
    <dbReference type="NCBI Taxonomy" id="2821489"/>
    <lineage>
        <taxon>Bacteria</taxon>
        <taxon>Pseudomonadati</taxon>
        <taxon>Pseudomonadota</taxon>
        <taxon>Gammaproteobacteria</taxon>
        <taxon>Lysobacterales</taxon>
        <taxon>Rhodanobacteraceae</taxon>
        <taxon>Frateuria</taxon>
    </lineage>
</organism>
<comment type="caution">
    <text evidence="1">The sequence shown here is derived from an EMBL/GenBank/DDBJ whole genome shotgun (WGS) entry which is preliminary data.</text>
</comment>
<gene>
    <name evidence="1" type="ORF">J7I44_11625</name>
</gene>
<dbReference type="RefSeq" id="WP_209620754.1">
    <property type="nucleotide sequence ID" value="NZ_JAGJRS010000021.1"/>
</dbReference>
<sequence>MHPILERAADAYRPLAGRNRLVEGPHPLPSSPAAPPRRRMALWALVATMLGRRP</sequence>
<accession>A0ABS4DPG7</accession>
<evidence type="ECO:0000313" key="1">
    <source>
        <dbReference type="EMBL" id="MBP1474951.1"/>
    </source>
</evidence>
<protein>
    <submittedName>
        <fullName evidence="1">Uncharacterized protein</fullName>
    </submittedName>
</protein>
<proteinExistence type="predicted"/>
<reference evidence="1 2" key="1">
    <citation type="submission" date="2021-04" db="EMBL/GenBank/DDBJ databases">
        <authorList>
            <person name="Huq M.A."/>
        </authorList>
    </citation>
    <scope>NUCLEOTIDE SEQUENCE [LARGE SCALE GENOMIC DNA]</scope>
    <source>
        <strain evidence="1 2">MAH-13</strain>
    </source>
</reference>
<dbReference type="EMBL" id="JAGJRS010000021">
    <property type="protein sequence ID" value="MBP1474951.1"/>
    <property type="molecule type" value="Genomic_DNA"/>
</dbReference>
<keyword evidence="2" id="KW-1185">Reference proteome</keyword>